<reference evidence="18 19" key="1">
    <citation type="submission" date="2017-05" db="EMBL/GenBank/DDBJ databases">
        <title>Vagococcus spp. assemblies.</title>
        <authorList>
            <person name="Gulvik C.A."/>
        </authorList>
    </citation>
    <scope>NUCLEOTIDE SEQUENCE [LARGE SCALE GENOMIC DNA]</scope>
    <source>
        <strain evidence="18 19">CCUG 51432</strain>
    </source>
</reference>
<evidence type="ECO:0000256" key="5">
    <source>
        <dbReference type="ARBA" id="ARBA00011738"/>
    </source>
</evidence>
<dbReference type="Pfam" id="PF02774">
    <property type="entry name" value="Semialdhyde_dhC"/>
    <property type="match status" value="1"/>
</dbReference>
<evidence type="ECO:0000256" key="6">
    <source>
        <dbReference type="ARBA" id="ARBA00013120"/>
    </source>
</evidence>
<dbReference type="PANTHER" id="PTHR46278">
    <property type="entry name" value="DEHYDROGENASE, PUTATIVE-RELATED"/>
    <property type="match status" value="1"/>
</dbReference>
<keyword evidence="10 15" id="KW-0220">Diaminopimelate biosynthesis</keyword>
<name>A0A430AQA3_9ENTE</name>
<evidence type="ECO:0000256" key="15">
    <source>
        <dbReference type="HAMAP-Rule" id="MF_02121"/>
    </source>
</evidence>
<feature type="binding site" evidence="15">
    <location>
        <position position="155"/>
    </location>
    <ligand>
        <name>substrate</name>
    </ligand>
</feature>
<proteinExistence type="inferred from homology"/>
<feature type="binding site" evidence="15">
    <location>
        <begin position="40"/>
        <end position="41"/>
    </location>
    <ligand>
        <name>NADP(+)</name>
        <dbReference type="ChEBI" id="CHEBI:58349"/>
    </ligand>
</feature>
<dbReference type="InterPro" id="IPR012280">
    <property type="entry name" value="Semialdhyde_DH_dimer_dom"/>
</dbReference>
<comment type="pathway">
    <text evidence="1 15">Amino-acid biosynthesis; L-methionine biosynthesis via de novo pathway; L-homoserine from L-aspartate: step 2/3.</text>
</comment>
<feature type="active site" description="Proton acceptor" evidence="15 16">
    <location>
        <position position="235"/>
    </location>
</feature>
<feature type="domain" description="Semialdehyde dehydrogenase NAD-binding" evidence="17">
    <location>
        <begin position="5"/>
        <end position="120"/>
    </location>
</feature>
<dbReference type="Pfam" id="PF01118">
    <property type="entry name" value="Semialdhyde_dh"/>
    <property type="match status" value="1"/>
</dbReference>
<dbReference type="RefSeq" id="WP_126809557.1">
    <property type="nucleotide sequence ID" value="NZ_NGKA01000015.1"/>
</dbReference>
<evidence type="ECO:0000256" key="12">
    <source>
        <dbReference type="ARBA" id="ARBA00023154"/>
    </source>
</evidence>
<evidence type="ECO:0000256" key="2">
    <source>
        <dbReference type="ARBA" id="ARBA00005076"/>
    </source>
</evidence>
<dbReference type="GO" id="GO:0050661">
    <property type="term" value="F:NADP binding"/>
    <property type="evidence" value="ECO:0007669"/>
    <property type="project" value="UniProtKB-UniRule"/>
</dbReference>
<comment type="similarity">
    <text evidence="4 15">Belongs to the aspartate-semialdehyde dehydrogenase family.</text>
</comment>
<evidence type="ECO:0000256" key="14">
    <source>
        <dbReference type="ARBA" id="ARBA00047891"/>
    </source>
</evidence>
<dbReference type="EC" id="1.2.1.11" evidence="6 15"/>
<keyword evidence="11 15" id="KW-0560">Oxidoreductase</keyword>
<dbReference type="PIRSF" id="PIRSF000148">
    <property type="entry name" value="ASA_dh"/>
    <property type="match status" value="1"/>
</dbReference>
<dbReference type="SUPFAM" id="SSF55347">
    <property type="entry name" value="Glyceraldehyde-3-phosphate dehydrogenase-like, C-terminal domain"/>
    <property type="match status" value="1"/>
</dbReference>
<dbReference type="SUPFAM" id="SSF51735">
    <property type="entry name" value="NAD(P)-binding Rossmann-fold domains"/>
    <property type="match status" value="1"/>
</dbReference>
<dbReference type="GO" id="GO:0051287">
    <property type="term" value="F:NAD binding"/>
    <property type="evidence" value="ECO:0007669"/>
    <property type="project" value="InterPro"/>
</dbReference>
<dbReference type="CDD" id="cd02316">
    <property type="entry name" value="VcASADH2_like_N"/>
    <property type="match status" value="1"/>
</dbReference>
<evidence type="ECO:0000313" key="18">
    <source>
        <dbReference type="EMBL" id="RSU10310.1"/>
    </source>
</evidence>
<keyword evidence="12 15" id="KW-0457">Lysine biosynthesis</keyword>
<feature type="binding site" evidence="15">
    <location>
        <begin position="158"/>
        <end position="159"/>
    </location>
    <ligand>
        <name>NADP(+)</name>
        <dbReference type="ChEBI" id="CHEBI:58349"/>
    </ligand>
</feature>
<feature type="active site" description="Acyl-thioester intermediate" evidence="15 16">
    <location>
        <position position="128"/>
    </location>
</feature>
<dbReference type="InterPro" id="IPR000534">
    <property type="entry name" value="Semialdehyde_DH_NAD-bd"/>
</dbReference>
<comment type="catalytic activity">
    <reaction evidence="14 15">
        <text>L-aspartate 4-semialdehyde + phosphate + NADP(+) = 4-phospho-L-aspartate + NADPH + H(+)</text>
        <dbReference type="Rhea" id="RHEA:24284"/>
        <dbReference type="ChEBI" id="CHEBI:15378"/>
        <dbReference type="ChEBI" id="CHEBI:43474"/>
        <dbReference type="ChEBI" id="CHEBI:57535"/>
        <dbReference type="ChEBI" id="CHEBI:57783"/>
        <dbReference type="ChEBI" id="CHEBI:58349"/>
        <dbReference type="ChEBI" id="CHEBI:537519"/>
        <dbReference type="EC" id="1.2.1.11"/>
    </reaction>
</comment>
<dbReference type="Gene3D" id="3.30.360.10">
    <property type="entry name" value="Dihydrodipicolinate Reductase, domain 2"/>
    <property type="match status" value="1"/>
</dbReference>
<dbReference type="GO" id="GO:0009088">
    <property type="term" value="P:threonine biosynthetic process"/>
    <property type="evidence" value="ECO:0007669"/>
    <property type="project" value="UniProtKB-UniRule"/>
</dbReference>
<dbReference type="InterPro" id="IPR036291">
    <property type="entry name" value="NAD(P)-bd_dom_sf"/>
</dbReference>
<accession>A0A430AQA3</accession>
<dbReference type="InterPro" id="IPR005986">
    <property type="entry name" value="Asp_semialdehyde_DH_beta"/>
</dbReference>
<dbReference type="UniPathway" id="UPA00051">
    <property type="reaction ID" value="UER00464"/>
</dbReference>
<feature type="binding site" evidence="15">
    <location>
        <position position="228"/>
    </location>
    <ligand>
        <name>substrate</name>
    </ligand>
</feature>
<keyword evidence="9 15" id="KW-0521">NADP</keyword>
<protein>
    <recommendedName>
        <fullName evidence="6 15">Aspartate-semialdehyde dehydrogenase</fullName>
        <shortName evidence="15">ASA dehydrogenase</shortName>
        <shortName evidence="15">ASADH</shortName>
        <ecNumber evidence="6 15">1.2.1.11</ecNumber>
    </recommendedName>
    <alternativeName>
        <fullName evidence="15">Aspartate-beta-semialdehyde dehydrogenase</fullName>
    </alternativeName>
</protein>
<comment type="pathway">
    <text evidence="2 15">Amino-acid biosynthesis; L-lysine biosynthesis via DAP pathway; (S)-tetrahydrodipicolinate from L-aspartate: step 2/4.</text>
</comment>
<dbReference type="NCBIfam" id="NF011456">
    <property type="entry name" value="PRK14874.1"/>
    <property type="match status" value="1"/>
</dbReference>
<evidence type="ECO:0000256" key="4">
    <source>
        <dbReference type="ARBA" id="ARBA00010584"/>
    </source>
</evidence>
<dbReference type="CDD" id="cd18131">
    <property type="entry name" value="ASADH_C_bac_euk_like"/>
    <property type="match status" value="1"/>
</dbReference>
<evidence type="ECO:0000256" key="1">
    <source>
        <dbReference type="ARBA" id="ARBA00005021"/>
    </source>
</evidence>
<dbReference type="GO" id="GO:0004073">
    <property type="term" value="F:aspartate-semialdehyde dehydrogenase activity"/>
    <property type="evidence" value="ECO:0007669"/>
    <property type="project" value="UniProtKB-UniRule"/>
</dbReference>
<gene>
    <name evidence="15" type="primary">asd</name>
    <name evidence="18" type="ORF">CBF29_09865</name>
</gene>
<evidence type="ECO:0000256" key="13">
    <source>
        <dbReference type="ARBA" id="ARBA00023167"/>
    </source>
</evidence>
<dbReference type="Gene3D" id="3.40.50.720">
    <property type="entry name" value="NAD(P)-binding Rossmann-like Domain"/>
    <property type="match status" value="1"/>
</dbReference>
<feature type="binding site" evidence="15">
    <location>
        <begin position="12"/>
        <end position="15"/>
    </location>
    <ligand>
        <name>NADP(+)</name>
        <dbReference type="ChEBI" id="CHEBI:58349"/>
    </ligand>
</feature>
<comment type="pathway">
    <text evidence="3 15">Amino-acid biosynthesis; L-threonine biosynthesis; L-threonine from L-aspartate: step 2/5.</text>
</comment>
<evidence type="ECO:0000256" key="9">
    <source>
        <dbReference type="ARBA" id="ARBA00022857"/>
    </source>
</evidence>
<comment type="function">
    <text evidence="15">Catalyzes the NADPH-dependent formation of L-aspartate-semialdehyde (L-ASA) by the reductive dephosphorylation of L-aspartyl-4-phosphate.</text>
</comment>
<feature type="binding site" evidence="15">
    <location>
        <position position="308"/>
    </location>
    <ligand>
        <name>NADP(+)</name>
        <dbReference type="ChEBI" id="CHEBI:58349"/>
    </ligand>
</feature>
<sequence>MKKYHVCIVGATGAVGQTFLQVLDEYDFPLASLKLLASKRSAGKTLAFKGQELVVEELTEESFSGIDLALFSAGGGIAEKFAPIAVKAGAKVIDNSSMFREDPTIPLVVPEVNFNDVEGHSLIANPNCSTTQAVLPLKALQESFGLTRVGYATYQAVSGSGQNGINDLLETRKGNEPAFYPHNITETCIPEIDVFLEDGYTKEEMKMINETKKMLHTPDLPISATCVRVPVLNGHGVSISVELEKDFDLDQVREVLSNFEGIKVVDDGPNHLYPVSTLANGTDDVFVGRIRRDLAAEKGLLLYCVADNIRKGAASNAAQIALKMAQHDLI</sequence>
<keyword evidence="13 15" id="KW-0486">Methionine biosynthesis</keyword>
<dbReference type="GO" id="GO:0019877">
    <property type="term" value="P:diaminopimelate biosynthetic process"/>
    <property type="evidence" value="ECO:0007669"/>
    <property type="project" value="UniProtKB-UniRule"/>
</dbReference>
<evidence type="ECO:0000313" key="19">
    <source>
        <dbReference type="Proteomes" id="UP000287605"/>
    </source>
</evidence>
<dbReference type="InterPro" id="IPR012080">
    <property type="entry name" value="Asp_semialdehyde_DH"/>
</dbReference>
<dbReference type="GO" id="GO:0009089">
    <property type="term" value="P:lysine biosynthetic process via diaminopimelate"/>
    <property type="evidence" value="ECO:0007669"/>
    <property type="project" value="UniProtKB-UniRule"/>
</dbReference>
<dbReference type="GO" id="GO:0046983">
    <property type="term" value="F:protein dimerization activity"/>
    <property type="evidence" value="ECO:0007669"/>
    <property type="project" value="InterPro"/>
</dbReference>
<keyword evidence="8 15" id="KW-0791">Threonine biosynthesis</keyword>
<keyword evidence="19" id="KW-1185">Reference proteome</keyword>
<evidence type="ECO:0000256" key="11">
    <source>
        <dbReference type="ARBA" id="ARBA00023002"/>
    </source>
</evidence>
<feature type="binding site" evidence="15">
    <location>
        <position position="100"/>
    </location>
    <ligand>
        <name>phosphate</name>
        <dbReference type="ChEBI" id="CHEBI:43474"/>
    </ligand>
</feature>
<dbReference type="SMART" id="SM00859">
    <property type="entry name" value="Semialdhyde_dh"/>
    <property type="match status" value="1"/>
</dbReference>
<comment type="subunit">
    <text evidence="5 15">Homodimer.</text>
</comment>
<organism evidence="18 19">
    <name type="scientific">Vagococcus elongatus</name>
    <dbReference type="NCBI Taxonomy" id="180344"/>
    <lineage>
        <taxon>Bacteria</taxon>
        <taxon>Bacillati</taxon>
        <taxon>Bacillota</taxon>
        <taxon>Bacilli</taxon>
        <taxon>Lactobacillales</taxon>
        <taxon>Enterococcaceae</taxon>
        <taxon>Vagococcus</taxon>
    </lineage>
</organism>
<dbReference type="GO" id="GO:0071266">
    <property type="term" value="P:'de novo' L-methionine biosynthetic process"/>
    <property type="evidence" value="ECO:0007669"/>
    <property type="project" value="UniProtKB-UniRule"/>
</dbReference>
<dbReference type="OrthoDB" id="9805684at2"/>
<keyword evidence="7 15" id="KW-0028">Amino-acid biosynthesis</keyword>
<evidence type="ECO:0000256" key="10">
    <source>
        <dbReference type="ARBA" id="ARBA00022915"/>
    </source>
</evidence>
<dbReference type="GO" id="GO:0009097">
    <property type="term" value="P:isoleucine biosynthetic process"/>
    <property type="evidence" value="ECO:0007669"/>
    <property type="project" value="UniProtKB-UniRule"/>
</dbReference>
<evidence type="ECO:0000256" key="3">
    <source>
        <dbReference type="ARBA" id="ARBA00005097"/>
    </source>
</evidence>
<evidence type="ECO:0000256" key="16">
    <source>
        <dbReference type="PIRSR" id="PIRSR000148-1"/>
    </source>
</evidence>
<evidence type="ECO:0000259" key="17">
    <source>
        <dbReference type="SMART" id="SM00859"/>
    </source>
</evidence>
<dbReference type="AlphaFoldDB" id="A0A430AQA3"/>
<dbReference type="NCBIfam" id="TIGR01296">
    <property type="entry name" value="asd_B"/>
    <property type="match status" value="1"/>
</dbReference>
<evidence type="ECO:0000256" key="7">
    <source>
        <dbReference type="ARBA" id="ARBA00022605"/>
    </source>
</evidence>
<evidence type="ECO:0000256" key="8">
    <source>
        <dbReference type="ARBA" id="ARBA00022697"/>
    </source>
</evidence>
<dbReference type="UniPathway" id="UPA00050">
    <property type="reaction ID" value="UER00463"/>
</dbReference>
<dbReference type="EMBL" id="NGKA01000015">
    <property type="protein sequence ID" value="RSU10310.1"/>
    <property type="molecule type" value="Genomic_DNA"/>
</dbReference>
<dbReference type="PANTHER" id="PTHR46278:SF2">
    <property type="entry name" value="ASPARTATE-SEMIALDEHYDE DEHYDROGENASE"/>
    <property type="match status" value="1"/>
</dbReference>
<dbReference type="UniPathway" id="UPA00034">
    <property type="reaction ID" value="UER00016"/>
</dbReference>
<dbReference type="Proteomes" id="UP000287605">
    <property type="component" value="Unassembled WGS sequence"/>
</dbReference>
<dbReference type="HAMAP" id="MF_02121">
    <property type="entry name" value="ASADH"/>
    <property type="match status" value="1"/>
</dbReference>
<comment type="caution">
    <text evidence="18">The sequence shown here is derived from an EMBL/GenBank/DDBJ whole genome shotgun (WGS) entry which is preliminary data.</text>
</comment>
<comment type="caution">
    <text evidence="15">Lacks conserved residue(s) required for the propagation of feature annotation.</text>
</comment>